<dbReference type="OrthoDB" id="1524985at2"/>
<dbReference type="NCBIfam" id="NF037970">
    <property type="entry name" value="vanZ_1"/>
    <property type="match status" value="1"/>
</dbReference>
<evidence type="ECO:0000313" key="4">
    <source>
        <dbReference type="Proteomes" id="UP000187941"/>
    </source>
</evidence>
<feature type="domain" description="VanZ-like" evidence="2">
    <location>
        <begin position="38"/>
        <end position="107"/>
    </location>
</feature>
<dbReference type="PROSITE" id="PS51257">
    <property type="entry name" value="PROKAR_LIPOPROTEIN"/>
    <property type="match status" value="1"/>
</dbReference>
<dbReference type="RefSeq" id="WP_077133691.1">
    <property type="nucleotide sequence ID" value="NZ_CP014263.1"/>
</dbReference>
<dbReference type="PANTHER" id="PTHR28008">
    <property type="entry name" value="DOMAIN PROTEIN, PUTATIVE (AFU_ORTHOLOGUE AFUA_3G10980)-RELATED"/>
    <property type="match status" value="1"/>
</dbReference>
<organism evidence="3 4">
    <name type="scientific">Spirosoma montaniterrae</name>
    <dbReference type="NCBI Taxonomy" id="1178516"/>
    <lineage>
        <taxon>Bacteria</taxon>
        <taxon>Pseudomonadati</taxon>
        <taxon>Bacteroidota</taxon>
        <taxon>Cytophagia</taxon>
        <taxon>Cytophagales</taxon>
        <taxon>Cytophagaceae</taxon>
        <taxon>Spirosoma</taxon>
    </lineage>
</organism>
<protein>
    <recommendedName>
        <fullName evidence="2">VanZ-like domain-containing protein</fullName>
    </recommendedName>
</protein>
<feature type="transmembrane region" description="Helical" evidence="1">
    <location>
        <begin position="12"/>
        <end position="30"/>
    </location>
</feature>
<evidence type="ECO:0000259" key="2">
    <source>
        <dbReference type="Pfam" id="PF04892"/>
    </source>
</evidence>
<dbReference type="STRING" id="1178516.AWR27_24720"/>
<dbReference type="Proteomes" id="UP000187941">
    <property type="component" value="Chromosome"/>
</dbReference>
<dbReference type="Pfam" id="PF04892">
    <property type="entry name" value="VanZ"/>
    <property type="match status" value="1"/>
</dbReference>
<dbReference type="AlphaFoldDB" id="A0A1P9X3J9"/>
<dbReference type="KEGG" id="smon:AWR27_24720"/>
<sequence length="121" mass="13148">MLFGLSRHQLLYAIALIWTITIFIGCSIPSSGIPDITGKDKIIHVAIFVPFGMLWRLVGRSWLWVLVVGTLYGILIEVWQGALPIGREADVYDAIADTIGTILGIMAGWAVLKIGGRGLKG</sequence>
<dbReference type="InterPro" id="IPR006976">
    <property type="entry name" value="VanZ-like"/>
</dbReference>
<keyword evidence="1" id="KW-0472">Membrane</keyword>
<gene>
    <name evidence="3" type="ORF">AWR27_24720</name>
</gene>
<reference evidence="3 4" key="1">
    <citation type="submission" date="2016-01" db="EMBL/GenBank/DDBJ databases">
        <authorList>
            <person name="Oliw E.H."/>
        </authorList>
    </citation>
    <scope>NUCLEOTIDE SEQUENCE [LARGE SCALE GENOMIC DNA]</scope>
    <source>
        <strain evidence="3 4">DY10</strain>
    </source>
</reference>
<accession>A0A1P9X3J9</accession>
<dbReference type="EMBL" id="CP014263">
    <property type="protein sequence ID" value="AQG82216.1"/>
    <property type="molecule type" value="Genomic_DNA"/>
</dbReference>
<evidence type="ECO:0000256" key="1">
    <source>
        <dbReference type="SAM" id="Phobius"/>
    </source>
</evidence>
<keyword evidence="1" id="KW-0812">Transmembrane</keyword>
<keyword evidence="1" id="KW-1133">Transmembrane helix</keyword>
<feature type="transmembrane region" description="Helical" evidence="1">
    <location>
        <begin position="94"/>
        <end position="112"/>
    </location>
</feature>
<dbReference type="PANTHER" id="PTHR28008:SF1">
    <property type="entry name" value="DOMAIN PROTEIN, PUTATIVE (AFU_ORTHOLOGUE AFUA_3G10980)-RELATED"/>
    <property type="match status" value="1"/>
</dbReference>
<proteinExistence type="predicted"/>
<keyword evidence="4" id="KW-1185">Reference proteome</keyword>
<name>A0A1P9X3J9_9BACT</name>
<evidence type="ECO:0000313" key="3">
    <source>
        <dbReference type="EMBL" id="AQG82216.1"/>
    </source>
</evidence>
<feature type="transmembrane region" description="Helical" evidence="1">
    <location>
        <begin position="63"/>
        <end position="82"/>
    </location>
</feature>